<keyword evidence="4" id="KW-1185">Reference proteome</keyword>
<reference evidence="4" key="1">
    <citation type="submission" date="2017-02" db="EMBL/GenBank/DDBJ databases">
        <title>Tessaracoccus aquaemaris sp. nov., isolated from the intestine of a Korean rockfish, Sebastes schlegelii, in a marine aquaculture pond.</title>
        <authorList>
            <person name="Tak E.J."/>
            <person name="Bae J.-W."/>
        </authorList>
    </citation>
    <scope>NUCLEOTIDE SEQUENCE [LARGE SCALE GENOMIC DNA]</scope>
    <source>
        <strain evidence="4">NSG39</strain>
    </source>
</reference>
<dbReference type="PROSITE" id="PS01125">
    <property type="entry name" value="ROK"/>
    <property type="match status" value="1"/>
</dbReference>
<protein>
    <submittedName>
        <fullName evidence="3">ROK-family transcriptional regulator</fullName>
    </submittedName>
</protein>
<dbReference type="Gene3D" id="3.30.420.40">
    <property type="match status" value="2"/>
</dbReference>
<dbReference type="STRING" id="1332264.BW730_17415"/>
<dbReference type="SUPFAM" id="SSF46785">
    <property type="entry name" value="Winged helix' DNA-binding domain"/>
    <property type="match status" value="1"/>
</dbReference>
<dbReference type="InterPro" id="IPR036390">
    <property type="entry name" value="WH_DNA-bd_sf"/>
</dbReference>
<dbReference type="Pfam" id="PF00480">
    <property type="entry name" value="ROK"/>
    <property type="match status" value="1"/>
</dbReference>
<proteinExistence type="inferred from homology"/>
<evidence type="ECO:0000256" key="1">
    <source>
        <dbReference type="ARBA" id="ARBA00006479"/>
    </source>
</evidence>
<dbReference type="OrthoDB" id="3464494at2"/>
<dbReference type="KEGG" id="tes:BW730_17415"/>
<evidence type="ECO:0000313" key="4">
    <source>
        <dbReference type="Proteomes" id="UP000188145"/>
    </source>
</evidence>
<gene>
    <name evidence="3" type="ORF">BW730_17415</name>
</gene>
<comment type="similarity">
    <text evidence="1">Belongs to the ROK (NagC/XylR) family.</text>
</comment>
<dbReference type="EMBL" id="CP019606">
    <property type="protein sequence ID" value="AQP49009.1"/>
    <property type="molecule type" value="Genomic_DNA"/>
</dbReference>
<dbReference type="Gene3D" id="1.10.10.10">
    <property type="entry name" value="Winged helix-like DNA-binding domain superfamily/Winged helix DNA-binding domain"/>
    <property type="match status" value="1"/>
</dbReference>
<dbReference type="InterPro" id="IPR043129">
    <property type="entry name" value="ATPase_NBD"/>
</dbReference>
<organism evidence="3 4">
    <name type="scientific">Tessaracoccus aquimaris</name>
    <dbReference type="NCBI Taxonomy" id="1332264"/>
    <lineage>
        <taxon>Bacteria</taxon>
        <taxon>Bacillati</taxon>
        <taxon>Actinomycetota</taxon>
        <taxon>Actinomycetes</taxon>
        <taxon>Propionibacteriales</taxon>
        <taxon>Propionibacteriaceae</taxon>
        <taxon>Tessaracoccus</taxon>
    </lineage>
</organism>
<evidence type="ECO:0000256" key="2">
    <source>
        <dbReference type="SAM" id="MobiDB-lite"/>
    </source>
</evidence>
<dbReference type="InterPro" id="IPR036388">
    <property type="entry name" value="WH-like_DNA-bd_sf"/>
</dbReference>
<dbReference type="PANTHER" id="PTHR18964:SF149">
    <property type="entry name" value="BIFUNCTIONAL UDP-N-ACETYLGLUCOSAMINE 2-EPIMERASE_N-ACETYLMANNOSAMINE KINASE"/>
    <property type="match status" value="1"/>
</dbReference>
<feature type="compositionally biased region" description="Polar residues" evidence="2">
    <location>
        <begin position="8"/>
        <end position="20"/>
    </location>
</feature>
<dbReference type="PANTHER" id="PTHR18964">
    <property type="entry name" value="ROK (REPRESSOR, ORF, KINASE) FAMILY"/>
    <property type="match status" value="1"/>
</dbReference>
<sequence length="403" mass="42347">MTSRYRHTMSTVDPRAAQTTASVRQRNRTVALQYILRERETTRAALSRATGLSSAASASIVTELISDGLVAEVGAMASRGGRPIAVIGPRAEGGYAIGADIGERGVAVELFDLTLTMVDREFRGGGKEETPERIWADLREAIDALRERNASIWDRLVGIGLGLPGVVEADENGVQTLYAQSLGWAPQPIPSDYEVPVFAENGAKMQARAELWFGAARGIDHAVVALMGRGVGLGVIADGEIYHGGFSSATEWGHTKVAFGGRPCRCGDRGCVEAYVGADALLESWRAVGGRFTGSGWQAIGALLDDAVAGGTAAGVLDEAIEALGAALGSIVNLTNPRRVVVGGWVGLRLMERHAGPITAAVRRNCLHRSGEQFDLVPATFGGDTVALGSALVPIEVLIGPPR</sequence>
<dbReference type="InterPro" id="IPR000600">
    <property type="entry name" value="ROK"/>
</dbReference>
<dbReference type="SUPFAM" id="SSF53067">
    <property type="entry name" value="Actin-like ATPase domain"/>
    <property type="match status" value="1"/>
</dbReference>
<feature type="region of interest" description="Disordered" evidence="2">
    <location>
        <begin position="1"/>
        <end position="20"/>
    </location>
</feature>
<accession>A0A1Q2CSB3</accession>
<evidence type="ECO:0000313" key="3">
    <source>
        <dbReference type="EMBL" id="AQP49009.1"/>
    </source>
</evidence>
<dbReference type="Proteomes" id="UP000188145">
    <property type="component" value="Chromosome"/>
</dbReference>
<dbReference type="InterPro" id="IPR049874">
    <property type="entry name" value="ROK_cs"/>
</dbReference>
<name>A0A1Q2CSB3_9ACTN</name>
<dbReference type="AlphaFoldDB" id="A0A1Q2CSB3"/>